<gene>
    <name evidence="2" type="ORF">PMEA_00030909</name>
</gene>
<dbReference type="AlphaFoldDB" id="A0AAU9W1Z6"/>
<keyword evidence="1" id="KW-0812">Transmembrane</keyword>
<reference evidence="2 3" key="1">
    <citation type="submission" date="2022-05" db="EMBL/GenBank/DDBJ databases">
        <authorList>
            <consortium name="Genoscope - CEA"/>
            <person name="William W."/>
        </authorList>
    </citation>
    <scope>NUCLEOTIDE SEQUENCE [LARGE SCALE GENOMIC DNA]</scope>
</reference>
<keyword evidence="3" id="KW-1185">Reference proteome</keyword>
<sequence length="94" mass="10362">IGCETNQLEHAMMSSGKTILFSIFYVVTNILISCTLLTSAEHTCEVSLNQSTGLIDVTQADYKNLYCDWKIGNFGITDAVALFLFDQTAIVSCR</sequence>
<name>A0AAU9W1Z6_9CNID</name>
<evidence type="ECO:0000313" key="3">
    <source>
        <dbReference type="Proteomes" id="UP001159428"/>
    </source>
</evidence>
<keyword evidence="1" id="KW-1133">Transmembrane helix</keyword>
<proteinExistence type="predicted"/>
<organism evidence="2 3">
    <name type="scientific">Pocillopora meandrina</name>
    <dbReference type="NCBI Taxonomy" id="46732"/>
    <lineage>
        <taxon>Eukaryota</taxon>
        <taxon>Metazoa</taxon>
        <taxon>Cnidaria</taxon>
        <taxon>Anthozoa</taxon>
        <taxon>Hexacorallia</taxon>
        <taxon>Scleractinia</taxon>
        <taxon>Astrocoeniina</taxon>
        <taxon>Pocilloporidae</taxon>
        <taxon>Pocillopora</taxon>
    </lineage>
</organism>
<protein>
    <submittedName>
        <fullName evidence="2">Uncharacterized protein</fullName>
    </submittedName>
</protein>
<keyword evidence="1" id="KW-0472">Membrane</keyword>
<dbReference type="EMBL" id="CALNXJ010000007">
    <property type="protein sequence ID" value="CAH3044088.1"/>
    <property type="molecule type" value="Genomic_DNA"/>
</dbReference>
<evidence type="ECO:0000256" key="1">
    <source>
        <dbReference type="SAM" id="Phobius"/>
    </source>
</evidence>
<evidence type="ECO:0000313" key="2">
    <source>
        <dbReference type="EMBL" id="CAH3044088.1"/>
    </source>
</evidence>
<feature type="non-terminal residue" evidence="2">
    <location>
        <position position="1"/>
    </location>
</feature>
<dbReference type="Proteomes" id="UP001159428">
    <property type="component" value="Unassembled WGS sequence"/>
</dbReference>
<accession>A0AAU9W1Z6</accession>
<comment type="caution">
    <text evidence="2">The sequence shown here is derived from an EMBL/GenBank/DDBJ whole genome shotgun (WGS) entry which is preliminary data.</text>
</comment>
<feature type="transmembrane region" description="Helical" evidence="1">
    <location>
        <begin position="19"/>
        <end position="40"/>
    </location>
</feature>